<dbReference type="Proteomes" id="UP000504621">
    <property type="component" value="Unplaced"/>
</dbReference>
<dbReference type="SUPFAM" id="SSF48019">
    <property type="entry name" value="post-AAA+ oligomerization domain-like"/>
    <property type="match status" value="1"/>
</dbReference>
<dbReference type="FunFam" id="1.10.8.60:FF:000030">
    <property type="entry name" value="replication factor C subunit 3"/>
    <property type="match status" value="1"/>
</dbReference>
<dbReference type="InterPro" id="IPR027417">
    <property type="entry name" value="P-loop_NTPase"/>
</dbReference>
<feature type="region of interest" description="Disordered" evidence="1">
    <location>
        <begin position="175"/>
        <end position="253"/>
    </location>
</feature>
<gene>
    <name evidence="3" type="primary">LOC110418812</name>
</gene>
<name>A0A6J1AKH0_9ROSI</name>
<dbReference type="OrthoDB" id="761538at2759"/>
<accession>A0A6J1AKH0</accession>
<proteinExistence type="predicted"/>
<dbReference type="Gene3D" id="1.10.8.60">
    <property type="match status" value="1"/>
</dbReference>
<dbReference type="SUPFAM" id="SSF52540">
    <property type="entry name" value="P-loop containing nucleoside triphosphate hydrolases"/>
    <property type="match status" value="1"/>
</dbReference>
<dbReference type="InterPro" id="IPR050238">
    <property type="entry name" value="DNA_Rep/Repair_Clamp_Loader"/>
</dbReference>
<reference evidence="3" key="1">
    <citation type="submission" date="2025-08" db="UniProtKB">
        <authorList>
            <consortium name="RefSeq"/>
        </authorList>
    </citation>
    <scope>IDENTIFICATION</scope>
    <source>
        <tissue evidence="3">Leaf</tissue>
    </source>
</reference>
<dbReference type="PANTHER" id="PTHR11669:SF52">
    <property type="entry name" value="OS10G0574500 PROTEIN"/>
    <property type="match status" value="1"/>
</dbReference>
<evidence type="ECO:0000313" key="2">
    <source>
        <dbReference type="Proteomes" id="UP000504621"/>
    </source>
</evidence>
<dbReference type="Pfam" id="PF21960">
    <property type="entry name" value="RCF1-5-like_lid"/>
    <property type="match status" value="1"/>
</dbReference>
<dbReference type="GO" id="GO:0005663">
    <property type="term" value="C:DNA replication factor C complex"/>
    <property type="evidence" value="ECO:0007669"/>
    <property type="project" value="TreeGrafter"/>
</dbReference>
<dbReference type="GeneID" id="110418812"/>
<dbReference type="AlphaFoldDB" id="A0A6J1AKH0"/>
<dbReference type="GO" id="GO:0006261">
    <property type="term" value="P:DNA-templated DNA replication"/>
    <property type="evidence" value="ECO:0007669"/>
    <property type="project" value="TreeGrafter"/>
</dbReference>
<evidence type="ECO:0000256" key="1">
    <source>
        <dbReference type="SAM" id="MobiDB-lite"/>
    </source>
</evidence>
<feature type="compositionally biased region" description="Basic and acidic residues" evidence="1">
    <location>
        <begin position="193"/>
        <end position="205"/>
    </location>
</feature>
<organism evidence="2 3">
    <name type="scientific">Herrania umbratica</name>
    <dbReference type="NCBI Taxonomy" id="108875"/>
    <lineage>
        <taxon>Eukaryota</taxon>
        <taxon>Viridiplantae</taxon>
        <taxon>Streptophyta</taxon>
        <taxon>Embryophyta</taxon>
        <taxon>Tracheophyta</taxon>
        <taxon>Spermatophyta</taxon>
        <taxon>Magnoliopsida</taxon>
        <taxon>eudicotyledons</taxon>
        <taxon>Gunneridae</taxon>
        <taxon>Pentapetalae</taxon>
        <taxon>rosids</taxon>
        <taxon>malvids</taxon>
        <taxon>Malvales</taxon>
        <taxon>Malvaceae</taxon>
        <taxon>Byttnerioideae</taxon>
        <taxon>Herrania</taxon>
    </lineage>
</organism>
<dbReference type="GO" id="GO:0003689">
    <property type="term" value="F:DNA clamp loader activity"/>
    <property type="evidence" value="ECO:0007669"/>
    <property type="project" value="TreeGrafter"/>
</dbReference>
<dbReference type="PANTHER" id="PTHR11669">
    <property type="entry name" value="REPLICATION FACTOR C / DNA POLYMERASE III GAMMA-TAU SUBUNIT"/>
    <property type="match status" value="1"/>
</dbReference>
<dbReference type="Gene3D" id="1.20.272.10">
    <property type="match status" value="1"/>
</dbReference>
<dbReference type="GO" id="GO:0006281">
    <property type="term" value="P:DNA repair"/>
    <property type="evidence" value="ECO:0007669"/>
    <property type="project" value="TreeGrafter"/>
</dbReference>
<feature type="compositionally biased region" description="Basic and acidic residues" evidence="1">
    <location>
        <begin position="243"/>
        <end position="253"/>
    </location>
</feature>
<protein>
    <submittedName>
        <fullName evidence="3">Replication factor C subunit 3-like</fullName>
    </submittedName>
</protein>
<evidence type="ECO:0000313" key="3">
    <source>
        <dbReference type="RefSeq" id="XP_021287331.1"/>
    </source>
</evidence>
<sequence>MPSPATILRLSSPNPDLIITTQKSETLIRRPSRSSTSSSRPTKFSYWTSWSNINELGDYINPRRLGNDSSKPSDLTAESLDAHNKLHGILSHRATISNYIFSHVDEKTHKCSPYYKGLIDLTLSINREKNMPGAESPGRVSHTTTVFTTTSSSLSSFFVKVQEFSSSCFNCRKTGDRDPSPAAAPPTPVKTTFPKEMKSEKKEATDPPDPQLVDTVKPLRERVSEPSTPPTPTILPTKTVLSNDEKKEADSHKGNQKFIWADKCRPKALKDFICNKSEATRLQALVKHDLCDHVIFEGPPGVGKRTMIWAMLREAFGPDRLQTRDECKAFDLKGESIGRIEVNVKESSKHVEVNLSDVRGYEKHVIVELMKETQTKTSKSNKALSSYSDNCRAIILCEADKLSTDALLYIKWLLERYKGNNKVFFCCSDVSRLQPIRPICTLIQLLPPSKEEIVEVLEFIAKQEDIYLPTKLAEKMADSSKNNLRQAIRSFEACWHSRYPFKEDQVILTGWEEDIANIAKNIVEERSPKQLYIIRGKLQILIEHDVSPDFIFKSLVEEVKKHLHENLHPQVDGLYAEYNRDDESMIESEDEMSNKVIDPARKNMRIFLRIEEFIARFMSWYNNQLRMANAGALAGEGTSCDC</sequence>
<dbReference type="GO" id="GO:0005634">
    <property type="term" value="C:nucleus"/>
    <property type="evidence" value="ECO:0007669"/>
    <property type="project" value="TreeGrafter"/>
</dbReference>
<keyword evidence="2" id="KW-1185">Reference proteome</keyword>
<dbReference type="GO" id="GO:0003677">
    <property type="term" value="F:DNA binding"/>
    <property type="evidence" value="ECO:0007669"/>
    <property type="project" value="InterPro"/>
</dbReference>
<dbReference type="Gene3D" id="3.40.50.300">
    <property type="entry name" value="P-loop containing nucleotide triphosphate hydrolases"/>
    <property type="match status" value="1"/>
</dbReference>
<dbReference type="RefSeq" id="XP_021287331.1">
    <property type="nucleotide sequence ID" value="XM_021431656.1"/>
</dbReference>
<dbReference type="InterPro" id="IPR008921">
    <property type="entry name" value="DNA_pol3_clamp-load_cplx_C"/>
</dbReference>